<sequence length="114" mass="13295">MRDKRPMNDVTVNVILFKISKTYRIPLFDESLDFCAFMGDTAVAKMLSFINKQFMKLTNANHSCPYQHDIIYYGTKNEQFLTEIPAPKGNYILQMKVAANKKWKAHVKFFATVY</sequence>
<organism evidence="1 2">
    <name type="scientific">Drosophila albomicans</name>
    <name type="common">Fruit fly</name>
    <dbReference type="NCBI Taxonomy" id="7291"/>
    <lineage>
        <taxon>Eukaryota</taxon>
        <taxon>Metazoa</taxon>
        <taxon>Ecdysozoa</taxon>
        <taxon>Arthropoda</taxon>
        <taxon>Hexapoda</taxon>
        <taxon>Insecta</taxon>
        <taxon>Pterygota</taxon>
        <taxon>Neoptera</taxon>
        <taxon>Endopterygota</taxon>
        <taxon>Diptera</taxon>
        <taxon>Brachycera</taxon>
        <taxon>Muscomorpha</taxon>
        <taxon>Ephydroidea</taxon>
        <taxon>Drosophilidae</taxon>
        <taxon>Drosophila</taxon>
    </lineage>
</organism>
<dbReference type="OrthoDB" id="7864053at2759"/>
<evidence type="ECO:0000313" key="2">
    <source>
        <dbReference type="RefSeq" id="XP_051859546.1"/>
    </source>
</evidence>
<dbReference type="AlphaFoldDB" id="A0A9C6STB2"/>
<accession>A0A9C6STB2</accession>
<gene>
    <name evidence="2" type="primary">LOC127565410</name>
</gene>
<dbReference type="InterPro" id="IPR010512">
    <property type="entry name" value="DUF1091"/>
</dbReference>
<reference evidence="2" key="1">
    <citation type="submission" date="2025-08" db="UniProtKB">
        <authorList>
            <consortium name="RefSeq"/>
        </authorList>
    </citation>
    <scope>IDENTIFICATION</scope>
    <source>
        <strain evidence="2">15112-1751.03</strain>
        <tissue evidence="2">Whole Adult</tissue>
    </source>
</reference>
<dbReference type="Proteomes" id="UP000515160">
    <property type="component" value="Chromosome 3"/>
</dbReference>
<dbReference type="GeneID" id="127565410"/>
<evidence type="ECO:0000313" key="1">
    <source>
        <dbReference type="Proteomes" id="UP000515160"/>
    </source>
</evidence>
<dbReference type="PANTHER" id="PTHR20898">
    <property type="entry name" value="DAEDALUS ON 3-RELATED-RELATED"/>
    <property type="match status" value="1"/>
</dbReference>
<keyword evidence="1" id="KW-1185">Reference proteome</keyword>
<dbReference type="PANTHER" id="PTHR20898:SF0">
    <property type="entry name" value="DAEDALUS ON 3-RELATED"/>
    <property type="match status" value="1"/>
</dbReference>
<dbReference type="RefSeq" id="XP_051859546.1">
    <property type="nucleotide sequence ID" value="XM_052003586.1"/>
</dbReference>
<name>A0A9C6STB2_DROAB</name>
<protein>
    <submittedName>
        <fullName evidence="2">Uncharacterized protein LOC127565410</fullName>
    </submittedName>
</protein>
<dbReference type="Pfam" id="PF06477">
    <property type="entry name" value="DUF1091"/>
    <property type="match status" value="1"/>
</dbReference>
<proteinExistence type="predicted"/>